<sequence>MTFPQRYDQLLQKHLAGVLTTEEVVELREILETDPQALDRYLDLCELDEQLLAKADLIASPSGTLSAAASTSRATEYSGLMLTRLFVVACVIVVVGLVVRQQMFPSSNAVMVVARNDDASPSQVSNQESNPTSRRTPNPRKVINASGSMKHPGLSEASIPVVPAAAKQRIKFNRDIRPILSETCFLCHGPDDHGRRADLRLDTHEGATADLGGYTPIAPGDLSNSEVWKRIISDDPELLMPPPESHLVLTEVQKTLIRRWIEEGAPYEGHWAFIPPVSPPVPEVNLTDEVTQERWGRNAIDSFVAQGLVNAGLTPSPEANARTLIRRLTFDLTGLPPTMEQADAFARDYPKGGERVYQDAISRLLESPHFGERMALPWLDQSRYADTNGYSIDGGRSMWMWRDWVIQSYNDNMPYDQFLIEQIAGDLLPAATDAQRIATGFNRNHMITHEGGTIPAENLANYAADRVKTTSEVFLGLTMGCAQCHDHKYDPISQKEYYQFLAFFNELDDHGLDGDGGRNSGPTLNAVTVLKTQELDDIDVEIARLRDRLSQATNGFDEWLETQRSDEESRGDGFRLVDLELIDVSSPNRPGPITFETDGSVQLTRPSGGLNGLSHSLRLPTGALDEAELVSGIRIQFLPQKTGDGDASRMSLSPFPAGVPKISTVLVSATAQPADQVDYHRQLAFSKVSASSQAAGHAAASIVVEDSRQWWQPSVGDSAQRLTLTFAEPVDPRETPYLSVLIFFGQPNSLAFQWKMQPFSGKDTDSRWDAPIAQAIATPEEQWDDTTRDLVLNVFRKSARELEPLRVRIANLEERRDVLTSAHSTMVMNTSANPRETFVLNRGQYDSPLERVTAQTPGVLPQLIPASAPEPTDSESAELAESRDAKANRLDLANWLVAADHPLTSRVAVNRFWSLFLGTGLVATSADFGSQGEYPSHPELLDYLATRFVEIGWDSKQLIREIVSSATYRQQSSATQEQIELDPKNRLLGRGPRFRLPAEFIRDQALAVSGLLAPRVGGPSVQPYQPPALWKEVSHFGSTPATKQVFVQDHGEKLYRRSLYTIVKRTSPHPAMAAFDAPSREMCTVDRGATNTPIQALVTLNDPQFTEAARVLSAAILREQPDNETDSRIEYAFSRVLNRSPSKRELQVVGKLVQSELARFAAAPDEAAAAISVGESPPSNDIDVVEQAAWMQVSTLLLNLSETLTRG</sequence>
<keyword evidence="2" id="KW-1133">Transmembrane helix</keyword>
<feature type="domain" description="DUF1553" evidence="4">
    <location>
        <begin position="888"/>
        <end position="1151"/>
    </location>
</feature>
<dbReference type="Pfam" id="PF07583">
    <property type="entry name" value="PSCyt2"/>
    <property type="match status" value="1"/>
</dbReference>
<evidence type="ECO:0000256" key="1">
    <source>
        <dbReference type="SAM" id="MobiDB-lite"/>
    </source>
</evidence>
<evidence type="ECO:0000259" key="4">
    <source>
        <dbReference type="Pfam" id="PF07587"/>
    </source>
</evidence>
<dbReference type="RefSeq" id="WP_184306660.1">
    <property type="nucleotide sequence ID" value="NZ_JACHXU010000016.1"/>
</dbReference>
<evidence type="ECO:0000259" key="3">
    <source>
        <dbReference type="Pfam" id="PF07583"/>
    </source>
</evidence>
<dbReference type="PANTHER" id="PTHR35889">
    <property type="entry name" value="CYCLOINULO-OLIGOSACCHARIDE FRUCTANOTRANSFERASE-RELATED"/>
    <property type="match status" value="1"/>
</dbReference>
<dbReference type="AlphaFoldDB" id="A0A7W5H6E8"/>
<feature type="compositionally biased region" description="Polar residues" evidence="1">
    <location>
        <begin position="119"/>
        <end position="136"/>
    </location>
</feature>
<evidence type="ECO:0008006" key="8">
    <source>
        <dbReference type="Google" id="ProtNLM"/>
    </source>
</evidence>
<proteinExistence type="predicted"/>
<evidence type="ECO:0000313" key="6">
    <source>
        <dbReference type="EMBL" id="MBB3208477.1"/>
    </source>
</evidence>
<protein>
    <recommendedName>
        <fullName evidence="8">Planctomycete cytochrome C</fullName>
    </recommendedName>
</protein>
<dbReference type="PANTHER" id="PTHR35889:SF3">
    <property type="entry name" value="F-BOX DOMAIN-CONTAINING PROTEIN"/>
    <property type="match status" value="1"/>
</dbReference>
<comment type="caution">
    <text evidence="6">The sequence shown here is derived from an EMBL/GenBank/DDBJ whole genome shotgun (WGS) entry which is preliminary data.</text>
</comment>
<keyword evidence="7" id="KW-1185">Reference proteome</keyword>
<dbReference type="InterPro" id="IPR022655">
    <property type="entry name" value="DUF1553"/>
</dbReference>
<feature type="region of interest" description="Disordered" evidence="1">
    <location>
        <begin position="863"/>
        <end position="882"/>
    </location>
</feature>
<keyword evidence="2" id="KW-0812">Transmembrane</keyword>
<accession>A0A7W5H6E8</accession>
<name>A0A7W5H6E8_9BACT</name>
<evidence type="ECO:0000313" key="7">
    <source>
        <dbReference type="Proteomes" id="UP000536179"/>
    </source>
</evidence>
<gene>
    <name evidence="6" type="ORF">FHS27_004306</name>
</gene>
<reference evidence="6 7" key="1">
    <citation type="submission" date="2020-08" db="EMBL/GenBank/DDBJ databases">
        <title>Genomic Encyclopedia of Type Strains, Phase III (KMG-III): the genomes of soil and plant-associated and newly described type strains.</title>
        <authorList>
            <person name="Whitman W."/>
        </authorList>
    </citation>
    <scope>NUCLEOTIDE SEQUENCE [LARGE SCALE GENOMIC DNA]</scope>
    <source>
        <strain evidence="6 7">CECT 8075</strain>
    </source>
</reference>
<feature type="domain" description="Cytochrome C Planctomycete-type" evidence="5">
    <location>
        <begin position="184"/>
        <end position="244"/>
    </location>
</feature>
<dbReference type="Pfam" id="PF07635">
    <property type="entry name" value="PSCyt1"/>
    <property type="match status" value="1"/>
</dbReference>
<dbReference type="Proteomes" id="UP000536179">
    <property type="component" value="Unassembled WGS sequence"/>
</dbReference>
<dbReference type="EMBL" id="JACHXU010000016">
    <property type="protein sequence ID" value="MBB3208477.1"/>
    <property type="molecule type" value="Genomic_DNA"/>
</dbReference>
<feature type="transmembrane region" description="Helical" evidence="2">
    <location>
        <begin position="81"/>
        <end position="99"/>
    </location>
</feature>
<organism evidence="6 7">
    <name type="scientific">Aporhodopirellula rubra</name>
    <dbReference type="NCBI Taxonomy" id="980271"/>
    <lineage>
        <taxon>Bacteria</taxon>
        <taxon>Pseudomonadati</taxon>
        <taxon>Planctomycetota</taxon>
        <taxon>Planctomycetia</taxon>
        <taxon>Pirellulales</taxon>
        <taxon>Pirellulaceae</taxon>
        <taxon>Aporhodopirellula</taxon>
    </lineage>
</organism>
<feature type="region of interest" description="Disordered" evidence="1">
    <location>
        <begin position="118"/>
        <end position="151"/>
    </location>
</feature>
<keyword evidence="2" id="KW-0472">Membrane</keyword>
<dbReference type="InterPro" id="IPR011429">
    <property type="entry name" value="Cyt_c_Planctomycete-type"/>
</dbReference>
<dbReference type="Pfam" id="PF07587">
    <property type="entry name" value="PSD1"/>
    <property type="match status" value="1"/>
</dbReference>
<evidence type="ECO:0000259" key="5">
    <source>
        <dbReference type="Pfam" id="PF07635"/>
    </source>
</evidence>
<dbReference type="InterPro" id="IPR011444">
    <property type="entry name" value="DUF1549"/>
</dbReference>
<evidence type="ECO:0000256" key="2">
    <source>
        <dbReference type="SAM" id="Phobius"/>
    </source>
</evidence>
<feature type="domain" description="DUF1549" evidence="3">
    <location>
        <begin position="300"/>
        <end position="508"/>
    </location>
</feature>